<comment type="subcellular location">
    <subcellularLocation>
        <location evidence="2">Cell membrane</location>
    </subcellularLocation>
    <subcellularLocation>
        <location evidence="1">Membrane</location>
        <topology evidence="1">Multi-pass membrane protein</topology>
    </subcellularLocation>
</comment>
<dbReference type="GO" id="GO:0042383">
    <property type="term" value="C:sarcolemma"/>
    <property type="evidence" value="ECO:0007669"/>
    <property type="project" value="TreeGrafter"/>
</dbReference>
<dbReference type="Proteomes" id="UP000007875">
    <property type="component" value="Unassembled WGS sequence"/>
</dbReference>
<feature type="transmembrane region" description="Helical" evidence="7">
    <location>
        <begin position="24"/>
        <end position="43"/>
    </location>
</feature>
<evidence type="ECO:0000256" key="6">
    <source>
        <dbReference type="ARBA" id="ARBA00023136"/>
    </source>
</evidence>
<dbReference type="AlphaFoldDB" id="H2Y532"/>
<dbReference type="PANTHER" id="PTHR12101">
    <property type="entry name" value="POPEYE DOMAIN CONTAINING PROTEIN"/>
    <property type="match status" value="1"/>
</dbReference>
<accession>H2Y532</accession>
<feature type="domain" description="POPDC1-3" evidence="8">
    <location>
        <begin position="21"/>
        <end position="246"/>
    </location>
</feature>
<reference evidence="10" key="1">
    <citation type="submission" date="2003-08" db="EMBL/GenBank/DDBJ databases">
        <authorList>
            <person name="Birren B."/>
            <person name="Nusbaum C."/>
            <person name="Abebe A."/>
            <person name="Abouelleil A."/>
            <person name="Adekoya E."/>
            <person name="Ait-zahra M."/>
            <person name="Allen N."/>
            <person name="Allen T."/>
            <person name="An P."/>
            <person name="Anderson M."/>
            <person name="Anderson S."/>
            <person name="Arachchi H."/>
            <person name="Armbruster J."/>
            <person name="Bachantsang P."/>
            <person name="Baldwin J."/>
            <person name="Barry A."/>
            <person name="Bayul T."/>
            <person name="Blitshsteyn B."/>
            <person name="Bloom T."/>
            <person name="Blye J."/>
            <person name="Boguslavskiy L."/>
            <person name="Borowsky M."/>
            <person name="Boukhgalter B."/>
            <person name="Brunache A."/>
            <person name="Butler J."/>
            <person name="Calixte N."/>
            <person name="Calvo S."/>
            <person name="Camarata J."/>
            <person name="Campo K."/>
            <person name="Chang J."/>
            <person name="Cheshatsang Y."/>
            <person name="Citroen M."/>
            <person name="Collymore A."/>
            <person name="Considine T."/>
            <person name="Cook A."/>
            <person name="Cooke P."/>
            <person name="Corum B."/>
            <person name="Cuomo C."/>
            <person name="David R."/>
            <person name="Dawoe T."/>
            <person name="Degray S."/>
            <person name="Dodge S."/>
            <person name="Dooley K."/>
            <person name="Dorje P."/>
            <person name="Dorjee K."/>
            <person name="Dorris L."/>
            <person name="Duffey N."/>
            <person name="Dupes A."/>
            <person name="Elkins T."/>
            <person name="Engels R."/>
            <person name="Erickson J."/>
            <person name="Farina A."/>
            <person name="Faro S."/>
            <person name="Ferreira P."/>
            <person name="Fischer H."/>
            <person name="Fitzgerald M."/>
            <person name="Foley K."/>
            <person name="Gage D."/>
            <person name="Galagan J."/>
            <person name="Gearin G."/>
            <person name="Gnerre S."/>
            <person name="Gnirke A."/>
            <person name="Goyette A."/>
            <person name="Graham J."/>
            <person name="Grandbois E."/>
            <person name="Gyaltsen K."/>
            <person name="Hafez N."/>
            <person name="Hagopian D."/>
            <person name="Hagos B."/>
            <person name="Hall J."/>
            <person name="Hatcher B."/>
            <person name="Heller A."/>
            <person name="Higgins H."/>
            <person name="Honan T."/>
            <person name="Horn A."/>
            <person name="Houde N."/>
            <person name="Hughes L."/>
            <person name="Hulme W."/>
            <person name="Husby E."/>
            <person name="Iliev I."/>
            <person name="Jaffe D."/>
            <person name="Jones C."/>
            <person name="Kamal M."/>
            <person name="Kamat A."/>
            <person name="Kamvysselis M."/>
            <person name="Karlsson E."/>
            <person name="Kells C."/>
            <person name="Kieu A."/>
            <person name="Kisner P."/>
            <person name="Kodira C."/>
            <person name="Kulbokas E."/>
            <person name="Labutti K."/>
            <person name="Lama D."/>
            <person name="Landers T."/>
            <person name="Leger J."/>
            <person name="Levine S."/>
            <person name="Lewis D."/>
            <person name="Lewis T."/>
            <person name="Lindblad-toh K."/>
            <person name="Liu X."/>
            <person name="Lokyitsang T."/>
            <person name="Lokyitsang Y."/>
            <person name="Lucien O."/>
            <person name="Lui A."/>
            <person name="Ma L.J."/>
            <person name="Mabbitt R."/>
            <person name="Macdonald J."/>
            <person name="Maclean C."/>
            <person name="Major J."/>
            <person name="Manning J."/>
            <person name="Marabella R."/>
            <person name="Maru K."/>
            <person name="Matthews C."/>
            <person name="Mauceli E."/>
            <person name="Mccarthy M."/>
            <person name="Mcdonough S."/>
            <person name="Mcghee T."/>
            <person name="Meldrim J."/>
            <person name="Meneus L."/>
            <person name="Mesirov J."/>
            <person name="Mihalev A."/>
            <person name="Mihova T."/>
            <person name="Mikkelsen T."/>
            <person name="Mlenga V."/>
            <person name="Moru K."/>
            <person name="Mozes J."/>
            <person name="Mulrain L."/>
            <person name="Munson G."/>
            <person name="Naylor J."/>
            <person name="Newes C."/>
            <person name="Nguyen C."/>
            <person name="Nguyen N."/>
            <person name="Nguyen T."/>
            <person name="Nicol R."/>
            <person name="Nielsen C."/>
            <person name="Nizzari M."/>
            <person name="Norbu C."/>
            <person name="Norbu N."/>
            <person name="O'donnell P."/>
            <person name="Okoawo O."/>
            <person name="O'leary S."/>
            <person name="Omotosho B."/>
            <person name="O'neill K."/>
            <person name="Osman S."/>
            <person name="Parker S."/>
            <person name="Perrin D."/>
            <person name="Phunkhang P."/>
            <person name="Piqani B."/>
            <person name="Purcell S."/>
            <person name="Rachupka T."/>
            <person name="Ramasamy U."/>
            <person name="Rameau R."/>
            <person name="Ray V."/>
            <person name="Raymond C."/>
            <person name="Retta R."/>
            <person name="Richardson S."/>
            <person name="Rise C."/>
            <person name="Rodriguez J."/>
            <person name="Rogers J."/>
            <person name="Rogov P."/>
            <person name="Rutman M."/>
            <person name="Schupbach R."/>
            <person name="Seaman C."/>
            <person name="Settipalli S."/>
            <person name="Sharpe T."/>
            <person name="Sheridan J."/>
            <person name="Sherpa N."/>
            <person name="Shi J."/>
            <person name="Smirnov S."/>
            <person name="Smith C."/>
            <person name="Sougnez C."/>
            <person name="Spencer B."/>
            <person name="Stalker J."/>
            <person name="Stange-thomann N."/>
            <person name="Stavropoulos S."/>
            <person name="Stetson K."/>
            <person name="Stone C."/>
            <person name="Stone S."/>
            <person name="Stubbs M."/>
            <person name="Talamas J."/>
            <person name="Tchuinga P."/>
            <person name="Tenzing P."/>
            <person name="Tesfaye S."/>
            <person name="Theodore J."/>
            <person name="Thoulutsang Y."/>
            <person name="Topham K."/>
            <person name="Towey S."/>
            <person name="Tsamla T."/>
            <person name="Tsomo N."/>
            <person name="Vallee D."/>
            <person name="Vassiliev H."/>
            <person name="Venkataraman V."/>
            <person name="Vinson J."/>
            <person name="Vo A."/>
            <person name="Wade C."/>
            <person name="Wang S."/>
            <person name="Wangchuk T."/>
            <person name="Wangdi T."/>
            <person name="Whittaker C."/>
            <person name="Wilkinson J."/>
            <person name="Wu Y."/>
            <person name="Wyman D."/>
            <person name="Yadav S."/>
            <person name="Yang S."/>
            <person name="Yang X."/>
            <person name="Yeager S."/>
            <person name="Yee E."/>
            <person name="Young G."/>
            <person name="Zainoun J."/>
            <person name="Zembeck L."/>
            <person name="Zimmer A."/>
            <person name="Zody M."/>
            <person name="Lander E."/>
        </authorList>
    </citation>
    <scope>NUCLEOTIDE SEQUENCE [LARGE SCALE GENOMIC DNA]</scope>
</reference>
<feature type="transmembrane region" description="Helical" evidence="7">
    <location>
        <begin position="75"/>
        <end position="94"/>
    </location>
</feature>
<keyword evidence="6 7" id="KW-0472">Membrane</keyword>
<sequence length="283" mass="33274">MEDNDTNVYLPGSSCHEWISPQNLTFHVSMVLFLVSFSIPCTFKHYVITNRIFLMFGVMMLMLWGVLYWCTWDTVMWGVLLLVQIIAQLVYAIYKKRHIKFPSALEELYIDVFQTFNITRQEFKALVHQNCKWVHIFPGDKYAVEGNTTVEARVSMLVSGTLRVTYKGTFLHDIKDKQLIDSPEWQSTKLKRGESFQVTIEAVDRCFYLCWNREKLQYYLQVKPKLEQAFKYICGKDVMDKVYQTTLNAMRRSTNTRRESNEQVNATDIRMGLAEEDPSVIYK</sequence>
<evidence type="ECO:0000256" key="1">
    <source>
        <dbReference type="ARBA" id="ARBA00004141"/>
    </source>
</evidence>
<evidence type="ECO:0000256" key="5">
    <source>
        <dbReference type="ARBA" id="ARBA00022989"/>
    </source>
</evidence>
<organism evidence="9 10">
    <name type="scientific">Ciona savignyi</name>
    <name type="common">Pacific transparent sea squirt</name>
    <dbReference type="NCBI Taxonomy" id="51511"/>
    <lineage>
        <taxon>Eukaryota</taxon>
        <taxon>Metazoa</taxon>
        <taxon>Chordata</taxon>
        <taxon>Tunicata</taxon>
        <taxon>Ascidiacea</taxon>
        <taxon>Phlebobranchia</taxon>
        <taxon>Cionidae</taxon>
        <taxon>Ciona</taxon>
    </lineage>
</organism>
<keyword evidence="10" id="KW-1185">Reference proteome</keyword>
<evidence type="ECO:0000256" key="2">
    <source>
        <dbReference type="ARBA" id="ARBA00004236"/>
    </source>
</evidence>
<reference evidence="9" key="2">
    <citation type="submission" date="2025-08" db="UniProtKB">
        <authorList>
            <consortium name="Ensembl"/>
        </authorList>
    </citation>
    <scope>IDENTIFICATION</scope>
</reference>
<dbReference type="GO" id="GO:0007507">
    <property type="term" value="P:heart development"/>
    <property type="evidence" value="ECO:0007669"/>
    <property type="project" value="TreeGrafter"/>
</dbReference>
<evidence type="ECO:0000259" key="8">
    <source>
        <dbReference type="Pfam" id="PF04831"/>
    </source>
</evidence>
<protein>
    <recommendedName>
        <fullName evidence="8">POPDC1-3 domain-containing protein</fullName>
    </recommendedName>
</protein>
<reference evidence="9" key="3">
    <citation type="submission" date="2025-09" db="UniProtKB">
        <authorList>
            <consortium name="Ensembl"/>
        </authorList>
    </citation>
    <scope>IDENTIFICATION</scope>
</reference>
<evidence type="ECO:0000256" key="7">
    <source>
        <dbReference type="SAM" id="Phobius"/>
    </source>
</evidence>
<dbReference type="InterPro" id="IPR055272">
    <property type="entry name" value="POPDC1-3_dom"/>
</dbReference>
<feature type="transmembrane region" description="Helical" evidence="7">
    <location>
        <begin position="52"/>
        <end position="69"/>
    </location>
</feature>
<dbReference type="HOGENOM" id="CLU_085744_0_0_1"/>
<keyword evidence="3" id="KW-1003">Cell membrane</keyword>
<dbReference type="GO" id="GO:0051146">
    <property type="term" value="P:striated muscle cell differentiation"/>
    <property type="evidence" value="ECO:0007669"/>
    <property type="project" value="TreeGrafter"/>
</dbReference>
<name>H2Y532_CIOSA</name>
<dbReference type="GO" id="GO:0030552">
    <property type="term" value="F:cAMP binding"/>
    <property type="evidence" value="ECO:0007669"/>
    <property type="project" value="TreeGrafter"/>
</dbReference>
<evidence type="ECO:0000313" key="9">
    <source>
        <dbReference type="Ensembl" id="ENSCSAVP00000000430.1"/>
    </source>
</evidence>
<dbReference type="InParanoid" id="H2Y532"/>
<keyword evidence="4 7" id="KW-0812">Transmembrane</keyword>
<dbReference type="GeneTree" id="ENSGT00390000002563"/>
<dbReference type="STRING" id="51511.ENSCSAVP00000000430"/>
<dbReference type="eggNOG" id="ENOG502QRV2">
    <property type="taxonomic scope" value="Eukaryota"/>
</dbReference>
<dbReference type="InterPro" id="IPR006916">
    <property type="entry name" value="POPDC1-3"/>
</dbReference>
<evidence type="ECO:0000313" key="10">
    <source>
        <dbReference type="Proteomes" id="UP000007875"/>
    </source>
</evidence>
<keyword evidence="5 7" id="KW-1133">Transmembrane helix</keyword>
<evidence type="ECO:0000256" key="4">
    <source>
        <dbReference type="ARBA" id="ARBA00022692"/>
    </source>
</evidence>
<dbReference type="PANTHER" id="PTHR12101:SF17">
    <property type="entry name" value="BLOOD VESSEL EPICARDIAL SUBSTANCE"/>
    <property type="match status" value="1"/>
</dbReference>
<dbReference type="Ensembl" id="ENSCSAVT00000000435.1">
    <property type="protein sequence ID" value="ENSCSAVP00000000430.1"/>
    <property type="gene ID" value="ENSCSAVG00000000247.1"/>
</dbReference>
<dbReference type="GO" id="GO:0042391">
    <property type="term" value="P:regulation of membrane potential"/>
    <property type="evidence" value="ECO:0007669"/>
    <property type="project" value="TreeGrafter"/>
</dbReference>
<evidence type="ECO:0000256" key="3">
    <source>
        <dbReference type="ARBA" id="ARBA00022475"/>
    </source>
</evidence>
<proteinExistence type="predicted"/>
<dbReference type="Pfam" id="PF04831">
    <property type="entry name" value="POPDC1-3"/>
    <property type="match status" value="1"/>
</dbReference>
<dbReference type="OMA" id="RTCLMIG"/>